<gene>
    <name evidence="7" type="ORF">D5F53_06430</name>
</gene>
<dbReference type="RefSeq" id="WP_119846996.1">
    <property type="nucleotide sequence ID" value="NZ_CP032412.1"/>
</dbReference>
<dbReference type="GO" id="GO:0005524">
    <property type="term" value="F:ATP binding"/>
    <property type="evidence" value="ECO:0007669"/>
    <property type="project" value="UniProtKB-UniRule"/>
</dbReference>
<evidence type="ECO:0000313" key="8">
    <source>
        <dbReference type="Proteomes" id="UP000266552"/>
    </source>
</evidence>
<evidence type="ECO:0000259" key="6">
    <source>
        <dbReference type="PROSITE" id="PS51198"/>
    </source>
</evidence>
<dbReference type="GO" id="GO:0000725">
    <property type="term" value="P:recombinational repair"/>
    <property type="evidence" value="ECO:0007669"/>
    <property type="project" value="TreeGrafter"/>
</dbReference>
<evidence type="ECO:0000256" key="1">
    <source>
        <dbReference type="ARBA" id="ARBA00022741"/>
    </source>
</evidence>
<dbReference type="GO" id="GO:0003677">
    <property type="term" value="F:DNA binding"/>
    <property type="evidence" value="ECO:0007669"/>
    <property type="project" value="InterPro"/>
</dbReference>
<sequence length="688" mass="78639">MLNPSEKSEREYLAWVLKELHRASEELEGKVSDSYKDIIEAKKYLWVNMAQLDAAERAANRVDISLSIDTGEKQAARLQKMRKLLASPYFGRVDFRTNEPKEEEGAYYIGIHSFTNPESQEHLIYDWRSPVASLFYDYNAGPASYEAPMGRMQGEITVKRQYKIKDGQMEYMIESSMNINDDVLQKELSSTSDEKMKNIVATIQQEQNAIIRNETAHELIIQGAAGSGKTSVALHRVAFLLYRHKETLTSSNVLIISPHKVFSDYISNVLPELGEEKIMEVTMEELAAKELGGLCQFQTFSEQVDEIVHAHDEQAIERIRYKAGLDFVHELDAYLEYGDQQFFQPTDIQMKGLFISASEVRDKYRVTMSLPVRQRLEKTASVLSGQARTEDGERLTSAEANKVKAAIRKMFKYQNALSLYKAFFSYRNQTDMFIMKNRRTIEYADVFPLIYLKMHLEGSTSYDMVKHLLVDEMQDYTPIQYAVISKWFACRKTILGDSNQSVNVYTSTSLHDIQRVFPHADTIELVKSYRSTLEIMKLAKRIHPRSTMIPVERHGEEPLLIRCHDAAQELAFIQELTRNFPDSGMQTMGIICKTSSQARQVYESVRGLTDNVSLLDFSSDRFQEGITITFAHMAKGLEFDQVIVPFAGAANYRTEMDRSLLYIACTRAMHKLLLTYSGEPAAWVAGSP</sequence>
<dbReference type="AlphaFoldDB" id="A0A385TGZ3"/>
<evidence type="ECO:0000313" key="7">
    <source>
        <dbReference type="EMBL" id="AYB42939.1"/>
    </source>
</evidence>
<accession>A0A385TGZ3</accession>
<proteinExistence type="predicted"/>
<keyword evidence="2 5" id="KW-0378">Hydrolase</keyword>
<dbReference type="GO" id="GO:0043138">
    <property type="term" value="F:3'-5' DNA helicase activity"/>
    <property type="evidence" value="ECO:0007669"/>
    <property type="project" value="TreeGrafter"/>
</dbReference>
<feature type="domain" description="UvrD-like helicase ATP-binding" evidence="6">
    <location>
        <begin position="202"/>
        <end position="532"/>
    </location>
</feature>
<dbReference type="PROSITE" id="PS51198">
    <property type="entry name" value="UVRD_HELICASE_ATP_BIND"/>
    <property type="match status" value="1"/>
</dbReference>
<dbReference type="GO" id="GO:0016787">
    <property type="term" value="F:hydrolase activity"/>
    <property type="evidence" value="ECO:0007669"/>
    <property type="project" value="UniProtKB-UniRule"/>
</dbReference>
<evidence type="ECO:0000256" key="5">
    <source>
        <dbReference type="PROSITE-ProRule" id="PRU00560"/>
    </source>
</evidence>
<dbReference type="InterPro" id="IPR014016">
    <property type="entry name" value="UvrD-like_ATP-bd"/>
</dbReference>
<keyword evidence="8" id="KW-1185">Reference proteome</keyword>
<dbReference type="Pfam" id="PF13538">
    <property type="entry name" value="UvrD_C_2"/>
    <property type="match status" value="1"/>
</dbReference>
<keyword evidence="4 5" id="KW-0067">ATP-binding</keyword>
<dbReference type="SUPFAM" id="SSF52540">
    <property type="entry name" value="P-loop containing nucleoside triphosphate hydrolases"/>
    <property type="match status" value="1"/>
</dbReference>
<protein>
    <submittedName>
        <fullName evidence="7">Helicase</fullName>
    </submittedName>
</protein>
<evidence type="ECO:0000256" key="2">
    <source>
        <dbReference type="ARBA" id="ARBA00022801"/>
    </source>
</evidence>
<dbReference type="InterPro" id="IPR027417">
    <property type="entry name" value="P-loop_NTPase"/>
</dbReference>
<name>A0A385TGZ3_PAELA</name>
<dbReference type="PANTHER" id="PTHR11070:SF17">
    <property type="entry name" value="DNA HELICASE IV"/>
    <property type="match status" value="1"/>
</dbReference>
<organism evidence="7 8">
    <name type="scientific">Paenibacillus lautus</name>
    <name type="common">Bacillus lautus</name>
    <dbReference type="NCBI Taxonomy" id="1401"/>
    <lineage>
        <taxon>Bacteria</taxon>
        <taxon>Bacillati</taxon>
        <taxon>Bacillota</taxon>
        <taxon>Bacilli</taxon>
        <taxon>Bacillales</taxon>
        <taxon>Paenibacillaceae</taxon>
        <taxon>Paenibacillus</taxon>
    </lineage>
</organism>
<dbReference type="GO" id="GO:0005829">
    <property type="term" value="C:cytosol"/>
    <property type="evidence" value="ECO:0007669"/>
    <property type="project" value="TreeGrafter"/>
</dbReference>
<evidence type="ECO:0000256" key="3">
    <source>
        <dbReference type="ARBA" id="ARBA00022806"/>
    </source>
</evidence>
<dbReference type="Gene3D" id="3.40.50.300">
    <property type="entry name" value="P-loop containing nucleotide triphosphate hydrolases"/>
    <property type="match status" value="2"/>
</dbReference>
<keyword evidence="1 5" id="KW-0547">Nucleotide-binding</keyword>
<dbReference type="PANTHER" id="PTHR11070">
    <property type="entry name" value="UVRD / RECB / PCRA DNA HELICASE FAMILY MEMBER"/>
    <property type="match status" value="1"/>
</dbReference>
<dbReference type="InterPro" id="IPR027785">
    <property type="entry name" value="UvrD-like_helicase_C"/>
</dbReference>
<dbReference type="Proteomes" id="UP000266552">
    <property type="component" value="Chromosome"/>
</dbReference>
<dbReference type="KEGG" id="plw:D5F53_06430"/>
<evidence type="ECO:0000256" key="4">
    <source>
        <dbReference type="ARBA" id="ARBA00022840"/>
    </source>
</evidence>
<feature type="binding site" evidence="5">
    <location>
        <begin position="223"/>
        <end position="230"/>
    </location>
    <ligand>
        <name>ATP</name>
        <dbReference type="ChEBI" id="CHEBI:30616"/>
    </ligand>
</feature>
<reference evidence="7 8" key="1">
    <citation type="submission" date="2018-09" db="EMBL/GenBank/DDBJ databases">
        <title>Genome Sequence of Paenibacillus lautus Strain E7593-69, Azo Dye-Degrading Bacteria, Isolated from Commercial Tattoo Inks.</title>
        <authorList>
            <person name="Nho S.W."/>
            <person name="Kim S.-J."/>
            <person name="Kweon O."/>
            <person name="Cerniglia C.E."/>
        </authorList>
    </citation>
    <scope>NUCLEOTIDE SEQUENCE [LARGE SCALE GENOMIC DNA]</scope>
    <source>
        <strain evidence="7 8">E7593-69</strain>
    </source>
</reference>
<keyword evidence="3 5" id="KW-0347">Helicase</keyword>
<dbReference type="Pfam" id="PF00580">
    <property type="entry name" value="UvrD-helicase"/>
    <property type="match status" value="1"/>
</dbReference>
<dbReference type="EMBL" id="CP032412">
    <property type="protein sequence ID" value="AYB42939.1"/>
    <property type="molecule type" value="Genomic_DNA"/>
</dbReference>
<dbReference type="InterPro" id="IPR000212">
    <property type="entry name" value="DNA_helicase_UvrD/REP"/>
</dbReference>